<dbReference type="AlphaFoldDB" id="A0AAD9NHJ4"/>
<dbReference type="Proteomes" id="UP001208570">
    <property type="component" value="Unassembled WGS sequence"/>
</dbReference>
<sequence>MNGSNSYEVCHGSNRALTDGESSLSQLTSVQRESETSVNTLFSQVRSSELEDLIHFKDTDDESNNGDSEQKCSVSQPFVSSLNHDHLVSTPNVSPTYCAVIANNDEQLECFITPGVLFRGVQSGKTTYTNYCWPPVKVILPERSSMTAEIFSQVDNKVCQLYTLFTNHYQFWLKTREDYRKPCSNREHTLCLERKLQTLEQYLANIHVDLERYVTIFEVQAAVSGCVRSFLSSWQKKNLIAVRHHLTELRKLQKDAEPNSQLYAARQQKILGLIQQESLIISELLVPRLPADSPGNDARCLSVLLHNSVVPIKIAFICKKISAINKLIRRSAIQQPNEEAVAVQQRAG</sequence>
<comment type="caution">
    <text evidence="1">The sequence shown here is derived from an EMBL/GenBank/DDBJ whole genome shotgun (WGS) entry which is preliminary data.</text>
</comment>
<evidence type="ECO:0000313" key="1">
    <source>
        <dbReference type="EMBL" id="KAK2167424.1"/>
    </source>
</evidence>
<reference evidence="1" key="1">
    <citation type="journal article" date="2023" name="Mol. Biol. Evol.">
        <title>Third-Generation Sequencing Reveals the Adaptive Role of the Epigenome in Three Deep-Sea Polychaetes.</title>
        <authorList>
            <person name="Perez M."/>
            <person name="Aroh O."/>
            <person name="Sun Y."/>
            <person name="Lan Y."/>
            <person name="Juniper S.K."/>
            <person name="Young C.R."/>
            <person name="Angers B."/>
            <person name="Qian P.Y."/>
        </authorList>
    </citation>
    <scope>NUCLEOTIDE SEQUENCE</scope>
    <source>
        <strain evidence="1">P08H-3</strain>
    </source>
</reference>
<protein>
    <submittedName>
        <fullName evidence="1">Uncharacterized protein</fullName>
    </submittedName>
</protein>
<proteinExistence type="predicted"/>
<gene>
    <name evidence="1" type="ORF">LSH36_28g08033</name>
</gene>
<evidence type="ECO:0000313" key="2">
    <source>
        <dbReference type="Proteomes" id="UP001208570"/>
    </source>
</evidence>
<name>A0AAD9NHJ4_9ANNE</name>
<organism evidence="1 2">
    <name type="scientific">Paralvinella palmiformis</name>
    <dbReference type="NCBI Taxonomy" id="53620"/>
    <lineage>
        <taxon>Eukaryota</taxon>
        <taxon>Metazoa</taxon>
        <taxon>Spiralia</taxon>
        <taxon>Lophotrochozoa</taxon>
        <taxon>Annelida</taxon>
        <taxon>Polychaeta</taxon>
        <taxon>Sedentaria</taxon>
        <taxon>Canalipalpata</taxon>
        <taxon>Terebellida</taxon>
        <taxon>Terebelliformia</taxon>
        <taxon>Alvinellidae</taxon>
        <taxon>Paralvinella</taxon>
    </lineage>
</organism>
<accession>A0AAD9NHJ4</accession>
<keyword evidence="2" id="KW-1185">Reference proteome</keyword>
<dbReference type="EMBL" id="JAODUP010000028">
    <property type="protein sequence ID" value="KAK2167424.1"/>
    <property type="molecule type" value="Genomic_DNA"/>
</dbReference>